<reference evidence="4" key="1">
    <citation type="journal article" date="2010" name="Genome Biol.">
        <title>Genome sequence of the necrotrophic plant pathogen Pythium ultimum reveals original pathogenicity mechanisms and effector repertoire.</title>
        <authorList>
            <person name="Levesque C.A."/>
            <person name="Brouwer H."/>
            <person name="Cano L."/>
            <person name="Hamilton J.P."/>
            <person name="Holt C."/>
            <person name="Huitema E."/>
            <person name="Raffaele S."/>
            <person name="Robideau G.P."/>
            <person name="Thines M."/>
            <person name="Win J."/>
            <person name="Zerillo M.M."/>
            <person name="Beakes G.W."/>
            <person name="Boore J.L."/>
            <person name="Busam D."/>
            <person name="Dumas B."/>
            <person name="Ferriera S."/>
            <person name="Fuerstenberg S.I."/>
            <person name="Gachon C.M."/>
            <person name="Gaulin E."/>
            <person name="Govers F."/>
            <person name="Grenville-Briggs L."/>
            <person name="Horner N."/>
            <person name="Hostetler J."/>
            <person name="Jiang R.H."/>
            <person name="Johnson J."/>
            <person name="Krajaejun T."/>
            <person name="Lin H."/>
            <person name="Meijer H.J."/>
            <person name="Moore B."/>
            <person name="Morris P."/>
            <person name="Phuntmart V."/>
            <person name="Puiu D."/>
            <person name="Shetty J."/>
            <person name="Stajich J.E."/>
            <person name="Tripathy S."/>
            <person name="Wawra S."/>
            <person name="van West P."/>
            <person name="Whitty B.R."/>
            <person name="Coutinho P.M."/>
            <person name="Henrissat B."/>
            <person name="Martin F."/>
            <person name="Thomas P.D."/>
            <person name="Tyler B.M."/>
            <person name="De Vries R.P."/>
            <person name="Kamoun S."/>
            <person name="Yandell M."/>
            <person name="Tisserat N."/>
            <person name="Buell C.R."/>
        </authorList>
    </citation>
    <scope>NUCLEOTIDE SEQUENCE</scope>
    <source>
        <strain evidence="4">DAOM:BR144</strain>
    </source>
</reference>
<dbReference type="Proteomes" id="UP000019132">
    <property type="component" value="Unassembled WGS sequence"/>
</dbReference>
<reference evidence="4" key="2">
    <citation type="submission" date="2010-04" db="EMBL/GenBank/DDBJ databases">
        <authorList>
            <person name="Buell R."/>
            <person name="Hamilton J."/>
            <person name="Hostetler J."/>
        </authorList>
    </citation>
    <scope>NUCLEOTIDE SEQUENCE [LARGE SCALE GENOMIC DNA]</scope>
    <source>
        <strain evidence="4">DAOM:BR144</strain>
    </source>
</reference>
<dbReference type="InParanoid" id="K3WVC4"/>
<dbReference type="EMBL" id="GL376599">
    <property type="status" value="NOT_ANNOTATED_CDS"/>
    <property type="molecule type" value="Genomic_DNA"/>
</dbReference>
<name>K3WVC4_GLOUD</name>
<proteinExistence type="predicted"/>
<dbReference type="VEuPathDB" id="FungiDB:PYU1_G008904"/>
<accession>K3WVC4</accession>
<dbReference type="AlphaFoldDB" id="K3WVC4"/>
<feature type="region of interest" description="Disordered" evidence="1">
    <location>
        <begin position="471"/>
        <end position="491"/>
    </location>
</feature>
<dbReference type="OMA" id="HVEMANT"/>
<reference evidence="3" key="3">
    <citation type="submission" date="2015-02" db="UniProtKB">
        <authorList>
            <consortium name="EnsemblProtists"/>
        </authorList>
    </citation>
    <scope>IDENTIFICATION</scope>
    <source>
        <strain evidence="3">DAOM BR144</strain>
    </source>
</reference>
<evidence type="ECO:0000313" key="3">
    <source>
        <dbReference type="EnsemblProtists" id="PYU1_T008922"/>
    </source>
</evidence>
<protein>
    <recommendedName>
        <fullName evidence="5">VWFD domain-containing protein</fullName>
    </recommendedName>
</protein>
<dbReference type="eggNOG" id="ENOG502RZ0E">
    <property type="taxonomic scope" value="Eukaryota"/>
</dbReference>
<evidence type="ECO:0008006" key="5">
    <source>
        <dbReference type="Google" id="ProtNLM"/>
    </source>
</evidence>
<evidence type="ECO:0000256" key="2">
    <source>
        <dbReference type="SAM" id="SignalP"/>
    </source>
</evidence>
<dbReference type="PANTHER" id="PTHR40855:SF1">
    <property type="entry name" value="CLAVAMINATE SYNTHASE-LIKE PROTEIN"/>
    <property type="match status" value="1"/>
</dbReference>
<dbReference type="HOGENOM" id="CLU_025768_1_0_1"/>
<keyword evidence="2" id="KW-0732">Signal</keyword>
<dbReference type="EnsemblProtists" id="PYU1_T008922">
    <property type="protein sequence ID" value="PYU1_T008922"/>
    <property type="gene ID" value="PYU1_G008904"/>
</dbReference>
<organism evidence="3 4">
    <name type="scientific">Globisporangium ultimum (strain ATCC 200006 / CBS 805.95 / DAOM BR144)</name>
    <name type="common">Pythium ultimum</name>
    <dbReference type="NCBI Taxonomy" id="431595"/>
    <lineage>
        <taxon>Eukaryota</taxon>
        <taxon>Sar</taxon>
        <taxon>Stramenopiles</taxon>
        <taxon>Oomycota</taxon>
        <taxon>Peronosporomycetes</taxon>
        <taxon>Pythiales</taxon>
        <taxon>Pythiaceae</taxon>
        <taxon>Globisporangium</taxon>
    </lineage>
</organism>
<evidence type="ECO:0000256" key="1">
    <source>
        <dbReference type="SAM" id="MobiDB-lite"/>
    </source>
</evidence>
<feature type="chain" id="PRO_5003868074" description="VWFD domain-containing protein" evidence="2">
    <location>
        <begin position="22"/>
        <end position="491"/>
    </location>
</feature>
<dbReference type="PANTHER" id="PTHR40855">
    <property type="entry name" value="DIOX_N DOMAIN-CONTAINING PROTEIN"/>
    <property type="match status" value="1"/>
</dbReference>
<feature type="signal peptide" evidence="2">
    <location>
        <begin position="1"/>
        <end position="21"/>
    </location>
</feature>
<feature type="compositionally biased region" description="Low complexity" evidence="1">
    <location>
        <begin position="479"/>
        <end position="491"/>
    </location>
</feature>
<evidence type="ECO:0000313" key="4">
    <source>
        <dbReference type="Proteomes" id="UP000019132"/>
    </source>
</evidence>
<keyword evidence="4" id="KW-1185">Reference proteome</keyword>
<sequence length="491" mass="53365">MVRVATMLLGLASLTVGSSSAVPSAFDALPSFEIPAFDYPTLTEGANPHRLLDELQANGIVALRNVPNYANVRAQYLQKAAECAVLAADSVEASFLSTKQFQDGTTRYTISTNAGQELAGSAANTQETCPGYQELYQEFSQLIEHAVNTFGSTLDATSFTASDGTQTITSRKLVSEAVRLDHFHAYQSTAKTEDATQHRELEFSLPLHEDHGLFIAMSAPKFFDVQATGGRKLVERQLAADKSGLVIQTAAGTRVRPVLNEDEVVIMMGTGASRWLKTSHTLPAVMHGMKMPESMTNEGRSLRAWFGKMTLLPSYQRMLQNQDVMFDAHVNSTTRYLLQQKDADSDVKAIGCATGRHLQASATSCINKACKPKSGSKTSVERCNTICNRNHGPDEATECASQCKCSKGGDGQVCWMLCVLSLPTKTCAKANQVCGGSGKPEVVCNAPKKSTKSTKYYNAFEETVITVQEEDSFNDGGNESYDSYESYDTYN</sequence>